<evidence type="ECO:0000256" key="1">
    <source>
        <dbReference type="SAM" id="MobiDB-lite"/>
    </source>
</evidence>
<feature type="region of interest" description="Disordered" evidence="1">
    <location>
        <begin position="1"/>
        <end position="24"/>
    </location>
</feature>
<evidence type="ECO:0000313" key="2">
    <source>
        <dbReference type="EMBL" id="EJK63692.1"/>
    </source>
</evidence>
<feature type="compositionally biased region" description="Pro residues" evidence="1">
    <location>
        <begin position="128"/>
        <end position="143"/>
    </location>
</feature>
<keyword evidence="3" id="KW-1185">Reference proteome</keyword>
<comment type="caution">
    <text evidence="2">The sequence shown here is derived from an EMBL/GenBank/DDBJ whole genome shotgun (WGS) entry which is preliminary data.</text>
</comment>
<feature type="compositionally biased region" description="Polar residues" evidence="1">
    <location>
        <begin position="84"/>
        <end position="93"/>
    </location>
</feature>
<accession>K0SZW6</accession>
<reference evidence="2 3" key="1">
    <citation type="journal article" date="2012" name="Genome Biol.">
        <title>Genome and low-iron response of an oceanic diatom adapted to chronic iron limitation.</title>
        <authorList>
            <person name="Lommer M."/>
            <person name="Specht M."/>
            <person name="Roy A.S."/>
            <person name="Kraemer L."/>
            <person name="Andreson R."/>
            <person name="Gutowska M.A."/>
            <person name="Wolf J."/>
            <person name="Bergner S.V."/>
            <person name="Schilhabel M.B."/>
            <person name="Klostermeier U.C."/>
            <person name="Beiko R.G."/>
            <person name="Rosenstiel P."/>
            <person name="Hippler M."/>
            <person name="Laroche J."/>
        </authorList>
    </citation>
    <scope>NUCLEOTIDE SEQUENCE [LARGE SCALE GENOMIC DNA]</scope>
    <source>
        <strain evidence="2 3">CCMP1005</strain>
    </source>
</reference>
<gene>
    <name evidence="2" type="ORF">THAOC_15636</name>
</gene>
<sequence length="390" mass="42939">MAPSEHTPHPATRRSRRLGGESLFPSLVSGVNGFFRTEEEMALAEANHLQQQQKKRNESHAQSHAVAAPQPHDTMPASKRAKSADNNGPRVSTSQESQDSSDEDAKKLSASAPPDPRKPAALASTTAPKPPPHTAPTPPPLPPTDNDRLETFRESLISCLLASNIDLIKILRLSQGPTLQNFLQECGTPSGNPSSNRKSPFITGTIHDNGQITVIDYINLQKPQRRSLPQCFQPLFINPLSSCVGSNSAIISQATHASDCFHRCQNADSTDSSAIYTQCNNKSFRGKTLAFKCPYPDCNHVFVIEQLTVELAHEKFPDFNCEDPAANQVKAFLNSDYWNENSDIWKTDKGGKTYMKERFRYVGSKISDHLHKSRNIHGHPDDSLALASLP</sequence>
<evidence type="ECO:0000313" key="3">
    <source>
        <dbReference type="Proteomes" id="UP000266841"/>
    </source>
</evidence>
<protein>
    <submittedName>
        <fullName evidence="2">Uncharacterized protein</fullName>
    </submittedName>
</protein>
<dbReference type="Proteomes" id="UP000266841">
    <property type="component" value="Unassembled WGS sequence"/>
</dbReference>
<organism evidence="2 3">
    <name type="scientific">Thalassiosira oceanica</name>
    <name type="common">Marine diatom</name>
    <dbReference type="NCBI Taxonomy" id="159749"/>
    <lineage>
        <taxon>Eukaryota</taxon>
        <taxon>Sar</taxon>
        <taxon>Stramenopiles</taxon>
        <taxon>Ochrophyta</taxon>
        <taxon>Bacillariophyta</taxon>
        <taxon>Coscinodiscophyceae</taxon>
        <taxon>Thalassiosirophycidae</taxon>
        <taxon>Thalassiosirales</taxon>
        <taxon>Thalassiosiraceae</taxon>
        <taxon>Thalassiosira</taxon>
    </lineage>
</organism>
<dbReference type="AlphaFoldDB" id="K0SZW6"/>
<name>K0SZW6_THAOC</name>
<dbReference type="EMBL" id="AGNL01018062">
    <property type="protein sequence ID" value="EJK63692.1"/>
    <property type="molecule type" value="Genomic_DNA"/>
</dbReference>
<proteinExistence type="predicted"/>
<feature type="region of interest" description="Disordered" evidence="1">
    <location>
        <begin position="43"/>
        <end position="148"/>
    </location>
</feature>